<dbReference type="PANTHER" id="PTHR42085:SF1">
    <property type="entry name" value="F-BOX DOMAIN-CONTAINING PROTEIN"/>
    <property type="match status" value="1"/>
</dbReference>
<dbReference type="AlphaFoldDB" id="A0AA38S0M7"/>
<evidence type="ECO:0000313" key="2">
    <source>
        <dbReference type="Proteomes" id="UP001174694"/>
    </source>
</evidence>
<name>A0AA38S0M7_9PEZI</name>
<keyword evidence="2" id="KW-1185">Reference proteome</keyword>
<dbReference type="EMBL" id="JANBVO010000012">
    <property type="protein sequence ID" value="KAJ9148464.1"/>
    <property type="molecule type" value="Genomic_DNA"/>
</dbReference>
<proteinExistence type="predicted"/>
<comment type="caution">
    <text evidence="1">The sequence shown here is derived from an EMBL/GenBank/DDBJ whole genome shotgun (WGS) entry which is preliminary data.</text>
</comment>
<gene>
    <name evidence="1" type="ORF">NKR23_g4992</name>
</gene>
<sequence length="329" mass="37831">MERDRPVPDTIARFYPQYPRLRDLSLEPTPNTWLAAGLPAFRAMPRELRDRIYEETFNTTETTFYGCSANRVTSTFVDHEMYWRSVVHKYVGVFYFPGIFEEALECFYQTKTFDLGSAHSCSTWLRVIGPEQAAYVRRIRITIKTTEVLLGSAGGELRPSTVKAIKNLKDLADDLRHYTTDLRSLEIIEWEPRLGLSQSLLNHLHVPACADFWRSLGTIPSLRSITLIGVAIWGFIDDQVDVIRGLTQLPVHTSIAEREFSTSRTVQVPVFWPGITISRNVESTELTLQLEQYKFSNYKGGSDTFWASDARFRDALVPSQMARQYRNRE</sequence>
<protein>
    <submittedName>
        <fullName evidence="1">Uncharacterized protein</fullName>
    </submittedName>
</protein>
<organism evidence="1 2">
    <name type="scientific">Pleurostoma richardsiae</name>
    <dbReference type="NCBI Taxonomy" id="41990"/>
    <lineage>
        <taxon>Eukaryota</taxon>
        <taxon>Fungi</taxon>
        <taxon>Dikarya</taxon>
        <taxon>Ascomycota</taxon>
        <taxon>Pezizomycotina</taxon>
        <taxon>Sordariomycetes</taxon>
        <taxon>Sordariomycetidae</taxon>
        <taxon>Calosphaeriales</taxon>
        <taxon>Pleurostomataceae</taxon>
        <taxon>Pleurostoma</taxon>
    </lineage>
</organism>
<dbReference type="InterPro" id="IPR038883">
    <property type="entry name" value="AN11006-like"/>
</dbReference>
<dbReference type="Proteomes" id="UP001174694">
    <property type="component" value="Unassembled WGS sequence"/>
</dbReference>
<evidence type="ECO:0000313" key="1">
    <source>
        <dbReference type="EMBL" id="KAJ9148464.1"/>
    </source>
</evidence>
<dbReference type="PANTHER" id="PTHR42085">
    <property type="entry name" value="F-BOX DOMAIN-CONTAINING PROTEIN"/>
    <property type="match status" value="1"/>
</dbReference>
<accession>A0AA38S0M7</accession>
<reference evidence="1" key="1">
    <citation type="submission" date="2022-07" db="EMBL/GenBank/DDBJ databases">
        <title>Fungi with potential for degradation of polypropylene.</title>
        <authorList>
            <person name="Gostincar C."/>
        </authorList>
    </citation>
    <scope>NUCLEOTIDE SEQUENCE</scope>
    <source>
        <strain evidence="1">EXF-13308</strain>
    </source>
</reference>